<reference evidence="2 3" key="1">
    <citation type="journal article" date="2016" name="Nat. Commun.">
        <title>Thousands of microbial genomes shed light on interconnected biogeochemical processes in an aquifer system.</title>
        <authorList>
            <person name="Anantharaman K."/>
            <person name="Brown C.T."/>
            <person name="Hug L.A."/>
            <person name="Sharon I."/>
            <person name="Castelle C.J."/>
            <person name="Probst A.J."/>
            <person name="Thomas B.C."/>
            <person name="Singh A."/>
            <person name="Wilkins M.J."/>
            <person name="Karaoz U."/>
            <person name="Brodie E.L."/>
            <person name="Williams K.H."/>
            <person name="Hubbard S.S."/>
            <person name="Banfield J.F."/>
        </authorList>
    </citation>
    <scope>NUCLEOTIDE SEQUENCE [LARGE SCALE GENOMIC DNA]</scope>
</reference>
<dbReference type="Pfam" id="PF13439">
    <property type="entry name" value="Glyco_transf_4"/>
    <property type="match status" value="1"/>
</dbReference>
<name>A0A1F5R7M7_9BACT</name>
<protein>
    <recommendedName>
        <fullName evidence="1">Glycosyltransferase subfamily 4-like N-terminal domain-containing protein</fullName>
    </recommendedName>
</protein>
<dbReference type="AlphaFoldDB" id="A0A1F5R7M7"/>
<feature type="domain" description="Glycosyltransferase subfamily 4-like N-terminal" evidence="1">
    <location>
        <begin position="95"/>
        <end position="219"/>
    </location>
</feature>
<accession>A0A1F5R7M7</accession>
<evidence type="ECO:0000313" key="2">
    <source>
        <dbReference type="EMBL" id="OGF10442.1"/>
    </source>
</evidence>
<dbReference type="Gene3D" id="3.40.50.2000">
    <property type="entry name" value="Glycogen Phosphorylase B"/>
    <property type="match status" value="2"/>
</dbReference>
<sequence>MKKVLALTAIEAPFRSRLIETQFFDSLVRARNLSNGRWQLSFLSVIPLTFYLGRRNPWRQYVKNSNQNKTLRSNLSSKGVKYRTSLAGFPLLPRQFNLRKNETALFIAAALPWLTLKLSFLKPDLIIARSYPAAVLAWWAKRVLNIPYLFDLRGMYPEESVNAGRYEVNSPDHLFWKDWEKKLICSAQYCVVVSRPFVEHVLDIDPGARVEMIPCCVDPGKIRLPDKKKTKAKYGLDDRFVLLHLGSFGTPGDRGLVGKYLLRFKEVRPDAVLVVASGTAAFGPAIRKALLGEGLGPDDFRIYHPAGSELDDMLALGDAGLILERKVANTKVCLSVKLGEYLAAGMPVICTPHVEGVARLVEKYRCGLVVDPDQEEPLEKEGGLLAGYGDCRNNGLKLVEEILSVDRCADKWRSVIDQGLKT</sequence>
<evidence type="ECO:0000313" key="3">
    <source>
        <dbReference type="Proteomes" id="UP000177230"/>
    </source>
</evidence>
<proteinExistence type="predicted"/>
<dbReference type="EMBL" id="MFFM01000038">
    <property type="protein sequence ID" value="OGF10442.1"/>
    <property type="molecule type" value="Genomic_DNA"/>
</dbReference>
<dbReference type="SUPFAM" id="SSF53756">
    <property type="entry name" value="UDP-Glycosyltransferase/glycogen phosphorylase"/>
    <property type="match status" value="1"/>
</dbReference>
<comment type="caution">
    <text evidence="2">The sequence shown here is derived from an EMBL/GenBank/DDBJ whole genome shotgun (WGS) entry which is preliminary data.</text>
</comment>
<gene>
    <name evidence="2" type="ORF">A2024_08785</name>
</gene>
<evidence type="ECO:0000259" key="1">
    <source>
        <dbReference type="Pfam" id="PF13439"/>
    </source>
</evidence>
<organism evidence="2 3">
    <name type="scientific">Candidatus Edwardsbacteria bacterium GWF2_54_11</name>
    <dbReference type="NCBI Taxonomy" id="1817851"/>
    <lineage>
        <taxon>Bacteria</taxon>
        <taxon>Candidatus Edwardsiibacteriota</taxon>
    </lineage>
</organism>
<dbReference type="InterPro" id="IPR028098">
    <property type="entry name" value="Glyco_trans_4-like_N"/>
</dbReference>
<dbReference type="Proteomes" id="UP000177230">
    <property type="component" value="Unassembled WGS sequence"/>
</dbReference>